<protein>
    <recommendedName>
        <fullName evidence="2">Fungal-type protein kinase domain-containing protein</fullName>
    </recommendedName>
</protein>
<reference evidence="3 4" key="1">
    <citation type="submission" date="2015-12" db="EMBL/GenBank/DDBJ databases">
        <title>Draft genome sequence of Moniliophthora roreri, the causal agent of frosty pod rot of cacao.</title>
        <authorList>
            <person name="Aime M.C."/>
            <person name="Diaz-Valderrama J.R."/>
            <person name="Kijpornyongpan T."/>
            <person name="Phillips-Mora W."/>
        </authorList>
    </citation>
    <scope>NUCLEOTIDE SEQUENCE [LARGE SCALE GENOMIC DNA]</scope>
    <source>
        <strain evidence="3 4">MCA 2952</strain>
    </source>
</reference>
<gene>
    <name evidence="3" type="ORF">WG66_11561</name>
</gene>
<dbReference type="InterPro" id="IPR011009">
    <property type="entry name" value="Kinase-like_dom_sf"/>
</dbReference>
<name>A0A0W0FHW1_MONRR</name>
<sequence length="348" mass="39880">MPNFKSPVVSLSDRPRAALSTLILLSQNTGNWTSLESNTSLEEPTEHQVGSKTNTENDDKRRYSTKPNNEKAPRRFRIVVKTVSRPLIDFDTTWELVNATKDAIQGHSQLYEKAGILHGDVSVQNIRIQDDGKAGFLVDWDLSQSITRPTRTGSWQFMSARLTVGESSVISRTDDLESFLHVLRWVVLKHGPHNLRLAAVARLLHLRYEEVEVWGDSTISRGWGKKLGMRACTTAEEMELKAGCLKDLIGDFAELMSATYEKPPSRHDRAQYSNFVDKIKGSLPHDDYLVMMSGHRVWKYDQNIERLKDWNWIHRRFCEAAEDPSRLNDGPVSRNVEKVKTGYFRYYL</sequence>
<dbReference type="AlphaFoldDB" id="A0A0W0FHW1"/>
<feature type="domain" description="Fungal-type protein kinase" evidence="2">
    <location>
        <begin position="51"/>
        <end position="187"/>
    </location>
</feature>
<feature type="compositionally biased region" description="Polar residues" evidence="1">
    <location>
        <begin position="35"/>
        <end position="54"/>
    </location>
</feature>
<proteinExistence type="predicted"/>
<dbReference type="SUPFAM" id="SSF56112">
    <property type="entry name" value="Protein kinase-like (PK-like)"/>
    <property type="match status" value="1"/>
</dbReference>
<evidence type="ECO:0000313" key="3">
    <source>
        <dbReference type="EMBL" id="KTB35889.1"/>
    </source>
</evidence>
<dbReference type="Pfam" id="PF17667">
    <property type="entry name" value="Pkinase_fungal"/>
    <property type="match status" value="1"/>
</dbReference>
<dbReference type="Proteomes" id="UP000054988">
    <property type="component" value="Unassembled WGS sequence"/>
</dbReference>
<dbReference type="Gene3D" id="1.10.510.10">
    <property type="entry name" value="Transferase(Phosphotransferase) domain 1"/>
    <property type="match status" value="1"/>
</dbReference>
<dbReference type="PANTHER" id="PTHR38248:SF2">
    <property type="entry name" value="FUNK1 11"/>
    <property type="match status" value="1"/>
</dbReference>
<evidence type="ECO:0000259" key="2">
    <source>
        <dbReference type="Pfam" id="PF17667"/>
    </source>
</evidence>
<dbReference type="InterPro" id="IPR040976">
    <property type="entry name" value="Pkinase_fungal"/>
</dbReference>
<accession>A0A0W0FHW1</accession>
<evidence type="ECO:0000256" key="1">
    <source>
        <dbReference type="SAM" id="MobiDB-lite"/>
    </source>
</evidence>
<organism evidence="3 4">
    <name type="scientific">Moniliophthora roreri</name>
    <name type="common">Frosty pod rot fungus</name>
    <name type="synonym">Monilia roreri</name>
    <dbReference type="NCBI Taxonomy" id="221103"/>
    <lineage>
        <taxon>Eukaryota</taxon>
        <taxon>Fungi</taxon>
        <taxon>Dikarya</taxon>
        <taxon>Basidiomycota</taxon>
        <taxon>Agaricomycotina</taxon>
        <taxon>Agaricomycetes</taxon>
        <taxon>Agaricomycetidae</taxon>
        <taxon>Agaricales</taxon>
        <taxon>Marasmiineae</taxon>
        <taxon>Marasmiaceae</taxon>
        <taxon>Moniliophthora</taxon>
    </lineage>
</organism>
<dbReference type="EMBL" id="LATX01001964">
    <property type="protein sequence ID" value="KTB35889.1"/>
    <property type="molecule type" value="Genomic_DNA"/>
</dbReference>
<dbReference type="PANTHER" id="PTHR38248">
    <property type="entry name" value="FUNK1 6"/>
    <property type="match status" value="1"/>
</dbReference>
<feature type="compositionally biased region" description="Basic and acidic residues" evidence="1">
    <location>
        <begin position="55"/>
        <end position="71"/>
    </location>
</feature>
<feature type="region of interest" description="Disordered" evidence="1">
    <location>
        <begin position="35"/>
        <end position="71"/>
    </location>
</feature>
<evidence type="ECO:0000313" key="4">
    <source>
        <dbReference type="Proteomes" id="UP000054988"/>
    </source>
</evidence>
<comment type="caution">
    <text evidence="3">The sequence shown here is derived from an EMBL/GenBank/DDBJ whole genome shotgun (WGS) entry which is preliminary data.</text>
</comment>